<evidence type="ECO:0000313" key="9">
    <source>
        <dbReference type="Proteomes" id="UP000005951"/>
    </source>
</evidence>
<dbReference type="PRINTS" id="PR00411">
    <property type="entry name" value="PNDRDTASEI"/>
</dbReference>
<protein>
    <submittedName>
        <fullName evidence="8">FAD dependent oxidoreductase</fullName>
    </submittedName>
</protein>
<gene>
    <name evidence="8" type="ORF">WSS_A30909</name>
</gene>
<dbReference type="GO" id="GO:0050660">
    <property type="term" value="F:flavin adenine dinucleotide binding"/>
    <property type="evidence" value="ECO:0007669"/>
    <property type="project" value="InterPro"/>
</dbReference>
<evidence type="ECO:0000256" key="1">
    <source>
        <dbReference type="ARBA" id="ARBA00001974"/>
    </source>
</evidence>
<dbReference type="InterPro" id="IPR050775">
    <property type="entry name" value="FAD-binding_Monooxygenases"/>
</dbReference>
<evidence type="ECO:0000256" key="6">
    <source>
        <dbReference type="ARBA" id="ARBA00023002"/>
    </source>
</evidence>
<organism evidence="8 9">
    <name type="scientific">Rhodococcus opacus M213</name>
    <dbReference type="NCBI Taxonomy" id="1129896"/>
    <lineage>
        <taxon>Bacteria</taxon>
        <taxon>Bacillati</taxon>
        <taxon>Actinomycetota</taxon>
        <taxon>Actinomycetes</taxon>
        <taxon>Mycobacteriales</taxon>
        <taxon>Nocardiaceae</taxon>
        <taxon>Rhodococcus</taxon>
    </lineage>
</organism>
<dbReference type="GO" id="GO:0050661">
    <property type="term" value="F:NADP binding"/>
    <property type="evidence" value="ECO:0007669"/>
    <property type="project" value="InterPro"/>
</dbReference>
<dbReference type="SUPFAM" id="SSF51905">
    <property type="entry name" value="FAD/NAD(P)-binding domain"/>
    <property type="match status" value="2"/>
</dbReference>
<evidence type="ECO:0000256" key="4">
    <source>
        <dbReference type="ARBA" id="ARBA00022827"/>
    </source>
</evidence>
<keyword evidence="4" id="KW-0274">FAD</keyword>
<evidence type="ECO:0000256" key="3">
    <source>
        <dbReference type="ARBA" id="ARBA00022630"/>
    </source>
</evidence>
<comment type="caution">
    <text evidence="8">The sequence shown here is derived from an EMBL/GenBank/DDBJ whole genome shotgun (WGS) entry which is preliminary data.</text>
</comment>
<dbReference type="Proteomes" id="UP000005951">
    <property type="component" value="Unassembled WGS sequence"/>
</dbReference>
<dbReference type="GO" id="GO:0004499">
    <property type="term" value="F:N,N-dimethylaniline monooxygenase activity"/>
    <property type="evidence" value="ECO:0007669"/>
    <property type="project" value="InterPro"/>
</dbReference>
<accession>K8XBE9</accession>
<dbReference type="PANTHER" id="PTHR43098:SF3">
    <property type="entry name" value="L-ORNITHINE N(5)-MONOOXYGENASE-RELATED"/>
    <property type="match status" value="1"/>
</dbReference>
<name>K8XBE9_RHOOP</name>
<evidence type="ECO:0000256" key="5">
    <source>
        <dbReference type="ARBA" id="ARBA00022857"/>
    </source>
</evidence>
<dbReference type="Gene3D" id="3.50.50.60">
    <property type="entry name" value="FAD/NAD(P)-binding domain"/>
    <property type="match status" value="3"/>
</dbReference>
<keyword evidence="5" id="KW-0521">NADP</keyword>
<dbReference type="InterPro" id="IPR020946">
    <property type="entry name" value="Flavin_mOase-like"/>
</dbReference>
<comment type="cofactor">
    <cofactor evidence="1">
        <name>FAD</name>
        <dbReference type="ChEBI" id="CHEBI:57692"/>
    </cofactor>
</comment>
<evidence type="ECO:0000256" key="2">
    <source>
        <dbReference type="ARBA" id="ARBA00010139"/>
    </source>
</evidence>
<dbReference type="Pfam" id="PF00743">
    <property type="entry name" value="FMO-like"/>
    <property type="match status" value="1"/>
</dbReference>
<reference evidence="8 9" key="1">
    <citation type="journal article" date="2013" name="Genome Announc.">
        <title>Draft Genome Sequence of Rhodococcus opacus Strain M213 Shows a Diverse Catabolic Potential.</title>
        <authorList>
            <person name="Pathak A."/>
            <person name="Green S.J."/>
            <person name="Ogram A."/>
            <person name="Chauhan A."/>
        </authorList>
    </citation>
    <scope>NUCLEOTIDE SEQUENCE [LARGE SCALE GENOMIC DNA]</scope>
    <source>
        <strain evidence="8 9">M213</strain>
    </source>
</reference>
<comment type="similarity">
    <text evidence="2">Belongs to the FAD-binding monooxygenase family.</text>
</comment>
<dbReference type="AlphaFoldDB" id="K8XBE9"/>
<sequence length="552" mass="61374">MSMPQVGAPDLDCEVVVVGAGFAGLYAIHALRENGFSLKAFESGTSVGGTWFWNRYPGARCDVESLAYQYSFSQELVDEWTWTERYATQPEILAYAEWVADRLDLRREITFNTRVSRAVYDEDAAYWTVETDDGSLTTARFVVAASGSISAPQVPPLEGINDFAGETYHPGRWPAEGVDFTGKRVAVIGVGSSGIQLIPEVAKFAEKLVVVQRTPAYTLPARNRPLYEDEILCARRNHVELAERARHTHSGINLPIPGDLLLETEEPKRTIMLEKNWHLGGNLFISAFPDVTSDLEANEIMAEFVRHKLRTIVEDPEVARKLTPTDYPIGGKRIPTDTNYWATFNRNNVKLVNVGDEPIVRATRNGIQTTETTYEVDAIIYATGYDNLTGALTRIDIRGRDGLSLQESWSGGAHTYLGLATVGFPNLFTITGPQSPSVLANMFASIEQHVEWIAETLCALRDREVLSIEATPSAEEWWADQVDEAVENTLYLHAKSWYRGTNVEGKAPKFLVYTGGLDVYRRICDDIASDNFRGFSLEGAKSAKPTQEKVTV</sequence>
<dbReference type="InterPro" id="IPR036188">
    <property type="entry name" value="FAD/NAD-bd_sf"/>
</dbReference>
<evidence type="ECO:0000313" key="8">
    <source>
        <dbReference type="EMBL" id="EKT78769.1"/>
    </source>
</evidence>
<evidence type="ECO:0000256" key="7">
    <source>
        <dbReference type="ARBA" id="ARBA00023033"/>
    </source>
</evidence>
<keyword evidence="7" id="KW-0503">Monooxygenase</keyword>
<keyword evidence="3" id="KW-0285">Flavoprotein</keyword>
<proteinExistence type="inferred from homology"/>
<dbReference type="PANTHER" id="PTHR43098">
    <property type="entry name" value="L-ORNITHINE N(5)-MONOOXYGENASE-RELATED"/>
    <property type="match status" value="1"/>
</dbReference>
<keyword evidence="6" id="KW-0560">Oxidoreductase</keyword>
<dbReference type="EMBL" id="AJYC02000100">
    <property type="protein sequence ID" value="EKT78769.1"/>
    <property type="molecule type" value="Genomic_DNA"/>
</dbReference>